<dbReference type="Proteomes" id="UP000824540">
    <property type="component" value="Unassembled WGS sequence"/>
</dbReference>
<feature type="region of interest" description="Disordered" evidence="1">
    <location>
        <begin position="145"/>
        <end position="164"/>
    </location>
</feature>
<feature type="region of interest" description="Disordered" evidence="1">
    <location>
        <begin position="1"/>
        <end position="21"/>
    </location>
</feature>
<gene>
    <name evidence="2" type="ORF">JZ751_023709</name>
</gene>
<name>A0A8T2MYR0_9TELE</name>
<sequence>MCLHFRKREGERARERERGDLSTMPPVYSPRWSLRECGLISSRAINGVWERVTVAEFKGHCEMGDPSQTIVKETLFLTWKKKTQIVWRDAGIEEFWKLASSRSAVRKGESLLPRAQSLVALNFLCHSKCRCLNYAEVNIQALASPPTVPARSPARPPKKEKQAGVLVKGVHI</sequence>
<evidence type="ECO:0000313" key="2">
    <source>
        <dbReference type="EMBL" id="KAG9330602.1"/>
    </source>
</evidence>
<evidence type="ECO:0000313" key="3">
    <source>
        <dbReference type="Proteomes" id="UP000824540"/>
    </source>
</evidence>
<keyword evidence="3" id="KW-1185">Reference proteome</keyword>
<evidence type="ECO:0000256" key="1">
    <source>
        <dbReference type="SAM" id="MobiDB-lite"/>
    </source>
</evidence>
<proteinExistence type="predicted"/>
<protein>
    <submittedName>
        <fullName evidence="2">Uncharacterized protein</fullName>
    </submittedName>
</protein>
<accession>A0A8T2MYR0</accession>
<dbReference type="EMBL" id="JAFBMS010000525">
    <property type="protein sequence ID" value="KAG9330602.1"/>
    <property type="molecule type" value="Genomic_DNA"/>
</dbReference>
<dbReference type="AlphaFoldDB" id="A0A8T2MYR0"/>
<organism evidence="2 3">
    <name type="scientific">Albula glossodonta</name>
    <name type="common">roundjaw bonefish</name>
    <dbReference type="NCBI Taxonomy" id="121402"/>
    <lineage>
        <taxon>Eukaryota</taxon>
        <taxon>Metazoa</taxon>
        <taxon>Chordata</taxon>
        <taxon>Craniata</taxon>
        <taxon>Vertebrata</taxon>
        <taxon>Euteleostomi</taxon>
        <taxon>Actinopterygii</taxon>
        <taxon>Neopterygii</taxon>
        <taxon>Teleostei</taxon>
        <taxon>Albuliformes</taxon>
        <taxon>Albulidae</taxon>
        <taxon>Albula</taxon>
    </lineage>
</organism>
<reference evidence="2" key="1">
    <citation type="thesis" date="2021" institute="BYU ScholarsArchive" country="Provo, UT, USA">
        <title>Applications of and Algorithms for Genome Assembly and Genomic Analyses with an Emphasis on Marine Teleosts.</title>
        <authorList>
            <person name="Pickett B.D."/>
        </authorList>
    </citation>
    <scope>NUCLEOTIDE SEQUENCE</scope>
    <source>
        <strain evidence="2">HI-2016</strain>
    </source>
</reference>
<comment type="caution">
    <text evidence="2">The sequence shown here is derived from an EMBL/GenBank/DDBJ whole genome shotgun (WGS) entry which is preliminary data.</text>
</comment>
<feature type="compositionally biased region" description="Basic and acidic residues" evidence="1">
    <location>
        <begin position="8"/>
        <end position="20"/>
    </location>
</feature>